<dbReference type="InterPro" id="IPR005599">
    <property type="entry name" value="GPI_mannosylTrfase"/>
</dbReference>
<evidence type="ECO:0000256" key="5">
    <source>
        <dbReference type="ARBA" id="ARBA00022679"/>
    </source>
</evidence>
<keyword evidence="9 10" id="KW-0472">Membrane</keyword>
<dbReference type="PANTHER" id="PTHR33908">
    <property type="entry name" value="MANNOSYLTRANSFERASE YKCB-RELATED"/>
    <property type="match status" value="1"/>
</dbReference>
<sequence length="378" mass="43259">MNSNRRDLLLLLSLFVLVHLALYVRGGIGTGIEATKYIYQAELLLDGRFPSAPKYYYYLPIILLTAGAIKTGLGFGAVALAQSVFSAFALTLLYKGTLQVFGRQVAFMASLLLCLFPPFFSWDLYLYSESIFISLSLVLYYTVCRNEKYSQRWLLATVAILLLMFFTRPVGVLFAPALFVYSLFRTYLRPADRYLTSGLFLLLLGVMFVFIDRILHGGEDMNAMKPLKEEHVVCFVAQNPGGATLDLKYYDNGLRDIVYYVTHNPGHFAKLMGQRILSFFSMTRPWYSAAHNWAIRVFTVPVYVFFLIGLVGLFRERRNLQLYLVALLLMYPLAITFQCDDWHARFTMPVLPAICVLAACGFSETWKRMRKYRLEKGN</sequence>
<comment type="caution">
    <text evidence="11">The sequence shown here is derived from an EMBL/GenBank/DDBJ whole genome shotgun (WGS) entry which is preliminary data.</text>
</comment>
<dbReference type="InterPro" id="IPR050297">
    <property type="entry name" value="LipidA_mod_glycosyltrf_83"/>
</dbReference>
<feature type="transmembrane region" description="Helical" evidence="10">
    <location>
        <begin position="320"/>
        <end position="337"/>
    </location>
</feature>
<evidence type="ECO:0000256" key="9">
    <source>
        <dbReference type="ARBA" id="ARBA00023136"/>
    </source>
</evidence>
<evidence type="ECO:0000256" key="10">
    <source>
        <dbReference type="SAM" id="Phobius"/>
    </source>
</evidence>
<evidence type="ECO:0000313" key="11">
    <source>
        <dbReference type="EMBL" id="GAA4326420.1"/>
    </source>
</evidence>
<reference evidence="12" key="1">
    <citation type="journal article" date="2019" name="Int. J. Syst. Evol. Microbiol.">
        <title>The Global Catalogue of Microorganisms (GCM) 10K type strain sequencing project: providing services to taxonomists for standard genome sequencing and annotation.</title>
        <authorList>
            <consortium name="The Broad Institute Genomics Platform"/>
            <consortium name="The Broad Institute Genome Sequencing Center for Infectious Disease"/>
            <person name="Wu L."/>
            <person name="Ma J."/>
        </authorList>
    </citation>
    <scope>NUCLEOTIDE SEQUENCE [LARGE SCALE GENOMIC DNA]</scope>
    <source>
        <strain evidence="12">JCM 17919</strain>
    </source>
</reference>
<organism evidence="11 12">
    <name type="scientific">Flaviaesturariibacter amylovorans</name>
    <dbReference type="NCBI Taxonomy" id="1084520"/>
    <lineage>
        <taxon>Bacteria</taxon>
        <taxon>Pseudomonadati</taxon>
        <taxon>Bacteroidota</taxon>
        <taxon>Chitinophagia</taxon>
        <taxon>Chitinophagales</taxon>
        <taxon>Chitinophagaceae</taxon>
        <taxon>Flaviaestuariibacter</taxon>
    </lineage>
</organism>
<keyword evidence="7" id="KW-0256">Endoplasmic reticulum</keyword>
<feature type="transmembrane region" description="Helical" evidence="10">
    <location>
        <begin position="293"/>
        <end position="313"/>
    </location>
</feature>
<dbReference type="PANTHER" id="PTHR33908:SF11">
    <property type="entry name" value="MEMBRANE PROTEIN"/>
    <property type="match status" value="1"/>
</dbReference>
<protein>
    <recommendedName>
        <fullName evidence="13">Glycosyltransferase RgtA/B/C/D-like domain-containing protein</fullName>
    </recommendedName>
</protein>
<evidence type="ECO:0000256" key="3">
    <source>
        <dbReference type="ARBA" id="ARBA00022475"/>
    </source>
</evidence>
<evidence type="ECO:0008006" key="13">
    <source>
        <dbReference type="Google" id="ProtNLM"/>
    </source>
</evidence>
<evidence type="ECO:0000256" key="1">
    <source>
        <dbReference type="ARBA" id="ARBA00004586"/>
    </source>
</evidence>
<keyword evidence="5" id="KW-0808">Transferase</keyword>
<evidence type="ECO:0000256" key="7">
    <source>
        <dbReference type="ARBA" id="ARBA00022824"/>
    </source>
</evidence>
<evidence type="ECO:0000256" key="2">
    <source>
        <dbReference type="ARBA" id="ARBA00004651"/>
    </source>
</evidence>
<feature type="transmembrane region" description="Helical" evidence="10">
    <location>
        <begin position="100"/>
        <end position="119"/>
    </location>
</feature>
<dbReference type="RefSeq" id="WP_345254782.1">
    <property type="nucleotide sequence ID" value="NZ_BAABGY010000006.1"/>
</dbReference>
<evidence type="ECO:0000256" key="8">
    <source>
        <dbReference type="ARBA" id="ARBA00022989"/>
    </source>
</evidence>
<name>A0ABP8GLX7_9BACT</name>
<keyword evidence="12" id="KW-1185">Reference proteome</keyword>
<feature type="transmembrane region" description="Helical" evidence="10">
    <location>
        <begin position="55"/>
        <end position="88"/>
    </location>
</feature>
<feature type="transmembrane region" description="Helical" evidence="10">
    <location>
        <begin position="194"/>
        <end position="215"/>
    </location>
</feature>
<dbReference type="EMBL" id="BAABGY010000006">
    <property type="protein sequence ID" value="GAA4326420.1"/>
    <property type="molecule type" value="Genomic_DNA"/>
</dbReference>
<keyword evidence="4" id="KW-0328">Glycosyltransferase</keyword>
<accession>A0ABP8GLX7</accession>
<gene>
    <name evidence="11" type="ORF">GCM10023184_15060</name>
</gene>
<keyword evidence="8 10" id="KW-1133">Transmembrane helix</keyword>
<keyword evidence="3" id="KW-1003">Cell membrane</keyword>
<evidence type="ECO:0000313" key="12">
    <source>
        <dbReference type="Proteomes" id="UP001501725"/>
    </source>
</evidence>
<dbReference type="Pfam" id="PF03901">
    <property type="entry name" value="Glyco_transf_22"/>
    <property type="match status" value="1"/>
</dbReference>
<dbReference type="Proteomes" id="UP001501725">
    <property type="component" value="Unassembled WGS sequence"/>
</dbReference>
<evidence type="ECO:0000256" key="6">
    <source>
        <dbReference type="ARBA" id="ARBA00022692"/>
    </source>
</evidence>
<feature type="transmembrane region" description="Helical" evidence="10">
    <location>
        <begin position="155"/>
        <end position="182"/>
    </location>
</feature>
<keyword evidence="6 10" id="KW-0812">Transmembrane</keyword>
<evidence type="ECO:0000256" key="4">
    <source>
        <dbReference type="ARBA" id="ARBA00022676"/>
    </source>
</evidence>
<feature type="transmembrane region" description="Helical" evidence="10">
    <location>
        <begin position="349"/>
        <end position="366"/>
    </location>
</feature>
<proteinExistence type="predicted"/>
<comment type="subcellular location">
    <subcellularLocation>
        <location evidence="2">Cell membrane</location>
        <topology evidence="2">Multi-pass membrane protein</topology>
    </subcellularLocation>
    <subcellularLocation>
        <location evidence="1">Endoplasmic reticulum membrane</location>
    </subcellularLocation>
</comment>